<gene>
    <name evidence="2" type="ORF">DFQ59_102302</name>
</gene>
<comment type="caution">
    <text evidence="2">The sequence shown here is derived from an EMBL/GenBank/DDBJ whole genome shotgun (WGS) entry which is preliminary data.</text>
</comment>
<keyword evidence="3" id="KW-1185">Reference proteome</keyword>
<evidence type="ECO:0000313" key="2">
    <source>
        <dbReference type="EMBL" id="RCX31953.1"/>
    </source>
</evidence>
<sequence>MNEQAATAGEARPLTYMGLVDLCRARVTEIFPWDLVEEIEAGREPLILDVREPYEYQALHIADSLNVPRGVLEPACDWGYEETVPAIARARERDIVVVCRSGYRSIFAADTLQRMGYRSVRSLKTGLRGWNDYEQPLVDGAGNPLTLDDADAYFAAGPSDEQLGPRK</sequence>
<dbReference type="GO" id="GO:0004792">
    <property type="term" value="F:thiosulfate-cyanide sulfurtransferase activity"/>
    <property type="evidence" value="ECO:0007669"/>
    <property type="project" value="TreeGrafter"/>
</dbReference>
<dbReference type="PANTHER" id="PTHR44086">
    <property type="entry name" value="THIOSULFATE SULFURTRANSFERASE RDL2, MITOCHONDRIAL-RELATED"/>
    <property type="match status" value="1"/>
</dbReference>
<proteinExistence type="predicted"/>
<reference evidence="2 3" key="1">
    <citation type="submission" date="2018-07" db="EMBL/GenBank/DDBJ databases">
        <title>Genomic Encyclopedia of Type Strains, Phase IV (KMG-IV): sequencing the most valuable type-strain genomes for metagenomic binning, comparative biology and taxonomic classification.</title>
        <authorList>
            <person name="Goeker M."/>
        </authorList>
    </citation>
    <scope>NUCLEOTIDE SEQUENCE [LARGE SCALE GENOMIC DNA]</scope>
    <source>
        <strain evidence="2 3">DSM 26407</strain>
    </source>
</reference>
<evidence type="ECO:0000313" key="3">
    <source>
        <dbReference type="Proteomes" id="UP000252707"/>
    </source>
</evidence>
<dbReference type="SUPFAM" id="SSF52821">
    <property type="entry name" value="Rhodanese/Cell cycle control phosphatase"/>
    <property type="match status" value="1"/>
</dbReference>
<accession>A0A369CE28</accession>
<dbReference type="Pfam" id="PF00581">
    <property type="entry name" value="Rhodanese"/>
    <property type="match status" value="1"/>
</dbReference>
<dbReference type="AlphaFoldDB" id="A0A369CE28"/>
<dbReference type="Gene3D" id="3.40.250.10">
    <property type="entry name" value="Rhodanese-like domain"/>
    <property type="match status" value="1"/>
</dbReference>
<dbReference type="InterPro" id="IPR036873">
    <property type="entry name" value="Rhodanese-like_dom_sf"/>
</dbReference>
<organism evidence="2 3">
    <name type="scientific">Thioalbus denitrificans</name>
    <dbReference type="NCBI Taxonomy" id="547122"/>
    <lineage>
        <taxon>Bacteria</taxon>
        <taxon>Pseudomonadati</taxon>
        <taxon>Pseudomonadota</taxon>
        <taxon>Gammaproteobacteria</taxon>
        <taxon>Chromatiales</taxon>
        <taxon>Ectothiorhodospiraceae</taxon>
        <taxon>Thioalbus</taxon>
    </lineage>
</organism>
<dbReference type="InterPro" id="IPR001763">
    <property type="entry name" value="Rhodanese-like_dom"/>
</dbReference>
<keyword evidence="2" id="KW-0808">Transferase</keyword>
<dbReference type="PANTHER" id="PTHR44086:SF10">
    <property type="entry name" value="THIOSULFATE SULFURTRANSFERASE_RHODANESE-LIKE DOMAIN-CONTAINING PROTEIN 3"/>
    <property type="match status" value="1"/>
</dbReference>
<dbReference type="SMART" id="SM00450">
    <property type="entry name" value="RHOD"/>
    <property type="match status" value="1"/>
</dbReference>
<dbReference type="RefSeq" id="WP_245937201.1">
    <property type="nucleotide sequence ID" value="NZ_QPJY01000002.1"/>
</dbReference>
<evidence type="ECO:0000259" key="1">
    <source>
        <dbReference type="PROSITE" id="PS50206"/>
    </source>
</evidence>
<name>A0A369CE28_9GAMM</name>
<dbReference type="PROSITE" id="PS50206">
    <property type="entry name" value="RHODANESE_3"/>
    <property type="match status" value="1"/>
</dbReference>
<feature type="domain" description="Rhodanese" evidence="1">
    <location>
        <begin position="41"/>
        <end position="139"/>
    </location>
</feature>
<dbReference type="Proteomes" id="UP000252707">
    <property type="component" value="Unassembled WGS sequence"/>
</dbReference>
<dbReference type="EMBL" id="QPJY01000002">
    <property type="protein sequence ID" value="RCX31953.1"/>
    <property type="molecule type" value="Genomic_DNA"/>
</dbReference>
<dbReference type="CDD" id="cd00158">
    <property type="entry name" value="RHOD"/>
    <property type="match status" value="1"/>
</dbReference>
<protein>
    <submittedName>
        <fullName evidence="2">Rhodanese-related sulfurtransferase</fullName>
    </submittedName>
</protein>